<dbReference type="Gene3D" id="3.40.930.10">
    <property type="entry name" value="Mannitol-specific EII, Chain A"/>
    <property type="match status" value="1"/>
</dbReference>
<dbReference type="AlphaFoldDB" id="A0A0R2LJR0"/>
<dbReference type="InterPro" id="IPR051541">
    <property type="entry name" value="PTS_SugarTrans_NitroReg"/>
</dbReference>
<dbReference type="Proteomes" id="UP000051006">
    <property type="component" value="Unassembled WGS sequence"/>
</dbReference>
<protein>
    <submittedName>
        <fullName evidence="2">PTS system fructose-specific transporter subunit IIABC</fullName>
    </submittedName>
</protein>
<name>A0A0R2LJR0_9LACO</name>
<dbReference type="InterPro" id="IPR002178">
    <property type="entry name" value="PTS_EIIA_type-2_dom"/>
</dbReference>
<gene>
    <name evidence="2" type="ORF">IV57_GL001790</name>
</gene>
<comment type="caution">
    <text evidence="2">The sequence shown here is derived from an EMBL/GenBank/DDBJ whole genome shotgun (WGS) entry which is preliminary data.</text>
</comment>
<dbReference type="SUPFAM" id="SSF55804">
    <property type="entry name" value="Phoshotransferase/anion transport protein"/>
    <property type="match status" value="1"/>
</dbReference>
<reference evidence="2 3" key="1">
    <citation type="journal article" date="2015" name="Genome Announc.">
        <title>Expanding the biotechnology potential of lactobacilli through comparative genomics of 213 strains and associated genera.</title>
        <authorList>
            <person name="Sun Z."/>
            <person name="Harris H.M."/>
            <person name="McCann A."/>
            <person name="Guo C."/>
            <person name="Argimon S."/>
            <person name="Zhang W."/>
            <person name="Yang X."/>
            <person name="Jeffery I.B."/>
            <person name="Cooney J.C."/>
            <person name="Kagawa T.F."/>
            <person name="Liu W."/>
            <person name="Song Y."/>
            <person name="Salvetti E."/>
            <person name="Wrobel A."/>
            <person name="Rasinkangas P."/>
            <person name="Parkhill J."/>
            <person name="Rea M.C."/>
            <person name="O'Sullivan O."/>
            <person name="Ritari J."/>
            <person name="Douillard F.P."/>
            <person name="Paul Ross R."/>
            <person name="Yang R."/>
            <person name="Briner A.E."/>
            <person name="Felis G.E."/>
            <person name="de Vos W.M."/>
            <person name="Barrangou R."/>
            <person name="Klaenhammer T.R."/>
            <person name="Caufield P.W."/>
            <person name="Cui Y."/>
            <person name="Zhang H."/>
            <person name="O'Toole P.W."/>
        </authorList>
    </citation>
    <scope>NUCLEOTIDE SEQUENCE [LARGE SCALE GENOMIC DNA]</scope>
    <source>
        <strain evidence="2 3">DSM 24716</strain>
    </source>
</reference>
<dbReference type="Pfam" id="PF00359">
    <property type="entry name" value="PTS_EIIA_2"/>
    <property type="match status" value="1"/>
</dbReference>
<proteinExistence type="predicted"/>
<dbReference type="EMBL" id="JQCF01000004">
    <property type="protein sequence ID" value="KRO00139.1"/>
    <property type="molecule type" value="Genomic_DNA"/>
</dbReference>
<dbReference type="PATRIC" id="fig|993692.3.peg.1818"/>
<evidence type="ECO:0000259" key="1">
    <source>
        <dbReference type="PROSITE" id="PS51094"/>
    </source>
</evidence>
<dbReference type="STRING" id="993692.IV57_GL001790"/>
<dbReference type="GO" id="GO:0030295">
    <property type="term" value="F:protein kinase activator activity"/>
    <property type="evidence" value="ECO:0007669"/>
    <property type="project" value="TreeGrafter"/>
</dbReference>
<keyword evidence="3" id="KW-1185">Reference proteome</keyword>
<dbReference type="CDD" id="cd00211">
    <property type="entry name" value="PTS_IIA_fru"/>
    <property type="match status" value="1"/>
</dbReference>
<dbReference type="PANTHER" id="PTHR47738">
    <property type="entry name" value="PTS SYSTEM FRUCTOSE-LIKE EIIA COMPONENT-RELATED"/>
    <property type="match status" value="1"/>
</dbReference>
<dbReference type="PANTHER" id="PTHR47738:SF1">
    <property type="entry name" value="NITROGEN REGULATORY PROTEIN"/>
    <property type="match status" value="1"/>
</dbReference>
<sequence length="163" mass="18482">MTNDSNDPNQQSRVFKISDFSKVLDPKDIVLDVKAASKNELLKYLANLVSNSNTTVNTEEIYGKYLVREKNCPTDLGSGIALPHVQVESITKLTMLVVKLQRSIKWSKSESVDIVISFLVPETDKNYQYIPYLASVARLLLRPSFVQSLRQTKNKFAIVKLFK</sequence>
<dbReference type="InterPro" id="IPR016152">
    <property type="entry name" value="PTrfase/Anion_transptr"/>
</dbReference>
<evidence type="ECO:0000313" key="3">
    <source>
        <dbReference type="Proteomes" id="UP000051006"/>
    </source>
</evidence>
<dbReference type="PROSITE" id="PS51094">
    <property type="entry name" value="PTS_EIIA_TYPE_2"/>
    <property type="match status" value="1"/>
</dbReference>
<feature type="domain" description="PTS EIIA type-2" evidence="1">
    <location>
        <begin position="22"/>
        <end position="163"/>
    </location>
</feature>
<organism evidence="2 3">
    <name type="scientific">Companilactobacillus kimchiensis</name>
    <dbReference type="NCBI Taxonomy" id="993692"/>
    <lineage>
        <taxon>Bacteria</taxon>
        <taxon>Bacillati</taxon>
        <taxon>Bacillota</taxon>
        <taxon>Bacilli</taxon>
        <taxon>Lactobacillales</taxon>
        <taxon>Lactobacillaceae</taxon>
        <taxon>Companilactobacillus</taxon>
    </lineage>
</organism>
<evidence type="ECO:0000313" key="2">
    <source>
        <dbReference type="EMBL" id="KRO00139.1"/>
    </source>
</evidence>
<accession>A0A0R2LJR0</accession>